<keyword evidence="2" id="KW-1185">Reference proteome</keyword>
<reference evidence="2" key="1">
    <citation type="submission" date="2018-04" db="EMBL/GenBank/DDBJ databases">
        <authorList>
            <person name="Lucker S."/>
            <person name="Sakoula D."/>
        </authorList>
    </citation>
    <scope>NUCLEOTIDE SEQUENCE [LARGE SCALE GENOMIC DNA]</scope>
</reference>
<dbReference type="InParanoid" id="A0A330L2L0"/>
<proteinExistence type="predicted"/>
<dbReference type="OrthoDB" id="9841380at2"/>
<name>A0A330L2L0_9BACT</name>
<accession>A0A330L2L0</accession>
<protein>
    <submittedName>
        <fullName evidence="1">Uncharacterized protein</fullName>
    </submittedName>
</protein>
<organism evidence="1 2">
    <name type="scientific">Nitrospira lenta</name>
    <dbReference type="NCBI Taxonomy" id="1436998"/>
    <lineage>
        <taxon>Bacteria</taxon>
        <taxon>Pseudomonadati</taxon>
        <taxon>Nitrospirota</taxon>
        <taxon>Nitrospiria</taxon>
        <taxon>Nitrospirales</taxon>
        <taxon>Nitrospiraceae</taxon>
        <taxon>Nitrospira</taxon>
    </lineage>
</organism>
<dbReference type="EMBL" id="OUNR01000001">
    <property type="protein sequence ID" value="SPP64001.1"/>
    <property type="molecule type" value="Genomic_DNA"/>
</dbReference>
<dbReference type="Proteomes" id="UP000248168">
    <property type="component" value="Unassembled WGS sequence"/>
</dbReference>
<dbReference type="AlphaFoldDB" id="A0A330L2L0"/>
<evidence type="ECO:0000313" key="2">
    <source>
        <dbReference type="Proteomes" id="UP000248168"/>
    </source>
</evidence>
<dbReference type="RefSeq" id="WP_146216102.1">
    <property type="nucleotide sequence ID" value="NZ_OUNR01000001.1"/>
</dbReference>
<evidence type="ECO:0000313" key="1">
    <source>
        <dbReference type="EMBL" id="SPP64001.1"/>
    </source>
</evidence>
<gene>
    <name evidence="1" type="ORF">NITLEN_11087</name>
</gene>
<sequence>MSARDPKQLYANCATTKPNNLTRHALRPVVYLVAQAHHSEKAQIFSAPYKDTARACPEKASIVAVTISKVIVSKTVFPSCV</sequence>